<sequence length="287" mass="31987">MSITMQSVLVCLMFFIGALPHLHVHADINSAYKRAVHHAMGRYKRNSVPHKNHRPKFHAGPWKNAHATFYDGGSGTFGGACGYDDVVKEGYGLQTVALSQALFNNGQSCGACFEIKCVDDPQWCKPGQPSLLVTATNNCPPNYNLPADNGGWCNPPREHFDIARPVFLQIAEYKGGIVPVMYRRIPCQKKGGIRFTISGNPYFNEVLVWNVGGAGDVTSLQVKGSDKLKWTAMRRLWGQKWVTDAMMVGESLTFRVRASDGRFSTSWHVAPKNWQFGQTFEGKNFKQ</sequence>
<dbReference type="PROSITE" id="PS50843">
    <property type="entry name" value="EXPANSIN_CBD"/>
    <property type="match status" value="1"/>
</dbReference>
<evidence type="ECO:0000256" key="6">
    <source>
        <dbReference type="ARBA" id="ARBA00023316"/>
    </source>
</evidence>
<keyword evidence="6 7" id="KW-0961">Cell wall biogenesis/degradation</keyword>
<dbReference type="InterPro" id="IPR002963">
    <property type="entry name" value="Expansin"/>
</dbReference>
<dbReference type="InterPro" id="IPR007112">
    <property type="entry name" value="Expansin/allergen_DPBB_dom"/>
</dbReference>
<protein>
    <recommendedName>
        <fullName evidence="7">Expansin</fullName>
    </recommendedName>
</protein>
<dbReference type="PRINTS" id="PR01226">
    <property type="entry name" value="EXPANSIN"/>
</dbReference>
<comment type="similarity">
    <text evidence="1 7">Belongs to the expansin family. Expansin A subfamily.</text>
</comment>
<feature type="signal peptide" evidence="7">
    <location>
        <begin position="1"/>
        <end position="26"/>
    </location>
</feature>
<dbReference type="Pfam" id="PF03330">
    <property type="entry name" value="DPBB_1"/>
    <property type="match status" value="1"/>
</dbReference>
<dbReference type="SUPFAM" id="SSF49590">
    <property type="entry name" value="PHL pollen allergen"/>
    <property type="match status" value="1"/>
</dbReference>
<keyword evidence="2 7" id="KW-0134">Cell wall</keyword>
<dbReference type="InterPro" id="IPR036908">
    <property type="entry name" value="RlpA-like_sf"/>
</dbReference>
<keyword evidence="3 7" id="KW-0964">Secreted</keyword>
<dbReference type="SMART" id="SM00837">
    <property type="entry name" value="DPBB_1"/>
    <property type="match status" value="1"/>
</dbReference>
<evidence type="ECO:0000256" key="1">
    <source>
        <dbReference type="ARBA" id="ARBA00005392"/>
    </source>
</evidence>
<evidence type="ECO:0000256" key="4">
    <source>
        <dbReference type="ARBA" id="ARBA00022729"/>
    </source>
</evidence>
<dbReference type="SUPFAM" id="SSF50685">
    <property type="entry name" value="Barwin-like endoglucanases"/>
    <property type="match status" value="1"/>
</dbReference>
<evidence type="ECO:0000313" key="10">
    <source>
        <dbReference type="EMBL" id="KAH7512034.1"/>
    </source>
</evidence>
<proteinExistence type="inferred from homology"/>
<comment type="caution">
    <text evidence="10">The sequence shown here is derived from an EMBL/GenBank/DDBJ whole genome shotgun (WGS) entry which is preliminary data.</text>
</comment>
<dbReference type="OrthoDB" id="5823761at2759"/>
<feature type="chain" id="PRO_5038173536" description="Expansin" evidence="7">
    <location>
        <begin position="27"/>
        <end position="287"/>
    </location>
</feature>
<dbReference type="Proteomes" id="UP000813462">
    <property type="component" value="Unassembled WGS sequence"/>
</dbReference>
<dbReference type="Gene3D" id="2.60.40.760">
    <property type="entry name" value="Expansin, cellulose-binding-like domain"/>
    <property type="match status" value="1"/>
</dbReference>
<evidence type="ECO:0000256" key="2">
    <source>
        <dbReference type="ARBA" id="ARBA00022512"/>
    </source>
</evidence>
<reference evidence="10" key="1">
    <citation type="journal article" date="2021" name="Front. Plant Sci.">
        <title>Chromosome-Scale Genome Assembly for Chinese Sour Jujube and Insights Into Its Genome Evolution and Domestication Signature.</title>
        <authorList>
            <person name="Shen L.-Y."/>
            <person name="Luo H."/>
            <person name="Wang X.-L."/>
            <person name="Wang X.-M."/>
            <person name="Qiu X.-J."/>
            <person name="Liu H."/>
            <person name="Zhou S.-S."/>
            <person name="Jia K.-H."/>
            <person name="Nie S."/>
            <person name="Bao Y.-T."/>
            <person name="Zhang R.-G."/>
            <person name="Yun Q.-Z."/>
            <person name="Chai Y.-H."/>
            <person name="Lu J.-Y."/>
            <person name="Li Y."/>
            <person name="Zhao S.-W."/>
            <person name="Mao J.-F."/>
            <person name="Jia S.-G."/>
            <person name="Mao Y.-M."/>
        </authorList>
    </citation>
    <scope>NUCLEOTIDE SEQUENCE</scope>
    <source>
        <strain evidence="10">AT0</strain>
        <tissue evidence="10">Leaf</tissue>
    </source>
</reference>
<dbReference type="PROSITE" id="PS50842">
    <property type="entry name" value="EXPANSIN_EG45"/>
    <property type="match status" value="1"/>
</dbReference>
<accession>A0A978UB91</accession>
<dbReference type="InterPro" id="IPR007118">
    <property type="entry name" value="Expan_Lol_pI"/>
</dbReference>
<evidence type="ECO:0000259" key="8">
    <source>
        <dbReference type="PROSITE" id="PS50842"/>
    </source>
</evidence>
<dbReference type="EMBL" id="JAEACU010000012">
    <property type="protein sequence ID" value="KAH7512034.1"/>
    <property type="molecule type" value="Genomic_DNA"/>
</dbReference>
<dbReference type="GO" id="GO:0016020">
    <property type="term" value="C:membrane"/>
    <property type="evidence" value="ECO:0007669"/>
    <property type="project" value="UniProtKB-SubCell"/>
</dbReference>
<dbReference type="PANTHER" id="PTHR31867">
    <property type="entry name" value="EXPANSIN-A15"/>
    <property type="match status" value="1"/>
</dbReference>
<evidence type="ECO:0000256" key="5">
    <source>
        <dbReference type="ARBA" id="ARBA00023136"/>
    </source>
</evidence>
<dbReference type="Pfam" id="PF01357">
    <property type="entry name" value="Expansin_C"/>
    <property type="match status" value="1"/>
</dbReference>
<dbReference type="AlphaFoldDB" id="A0A978UB91"/>
<dbReference type="PRINTS" id="PR01225">
    <property type="entry name" value="EXPANSNFAMLY"/>
</dbReference>
<name>A0A978UB91_ZIZJJ</name>
<evidence type="ECO:0000256" key="7">
    <source>
        <dbReference type="RuleBase" id="RU365023"/>
    </source>
</evidence>
<keyword evidence="5" id="KW-0472">Membrane</keyword>
<gene>
    <name evidence="10" type="ORF">FEM48_Zijuj12G0047700</name>
</gene>
<evidence type="ECO:0000313" key="11">
    <source>
        <dbReference type="Proteomes" id="UP000813462"/>
    </source>
</evidence>
<dbReference type="GO" id="GO:0009653">
    <property type="term" value="P:anatomical structure morphogenesis"/>
    <property type="evidence" value="ECO:0007669"/>
    <property type="project" value="UniProtKB-ARBA"/>
</dbReference>
<dbReference type="Gene3D" id="2.40.40.10">
    <property type="entry name" value="RlpA-like domain"/>
    <property type="match status" value="1"/>
</dbReference>
<feature type="domain" description="Expansin-like EG45" evidence="8">
    <location>
        <begin position="78"/>
        <end position="192"/>
    </location>
</feature>
<evidence type="ECO:0000256" key="3">
    <source>
        <dbReference type="ARBA" id="ARBA00022525"/>
    </source>
</evidence>
<keyword evidence="4 7" id="KW-0732">Signal</keyword>
<dbReference type="InterPro" id="IPR036749">
    <property type="entry name" value="Expansin_CBD_sf"/>
</dbReference>
<dbReference type="GO" id="GO:0009664">
    <property type="term" value="P:plant-type cell wall organization"/>
    <property type="evidence" value="ECO:0007669"/>
    <property type="project" value="InterPro"/>
</dbReference>
<comment type="function">
    <text evidence="7">Causes loosening and extension of plant cell walls by disrupting non-covalent bonding between cellulose microfibrils and matrix glucans. No enzymatic activity has been found.</text>
</comment>
<dbReference type="InterPro" id="IPR007117">
    <property type="entry name" value="Expansin_CBD"/>
</dbReference>
<feature type="domain" description="Expansin-like CBD" evidence="9">
    <location>
        <begin position="202"/>
        <end position="282"/>
    </location>
</feature>
<dbReference type="GO" id="GO:0005576">
    <property type="term" value="C:extracellular region"/>
    <property type="evidence" value="ECO:0007669"/>
    <property type="project" value="InterPro"/>
</dbReference>
<dbReference type="CDD" id="cd22274">
    <property type="entry name" value="DPBB_EXPA_N"/>
    <property type="match status" value="1"/>
</dbReference>
<evidence type="ECO:0000259" key="9">
    <source>
        <dbReference type="PROSITE" id="PS50843"/>
    </source>
</evidence>
<organism evidence="10 11">
    <name type="scientific">Ziziphus jujuba var. spinosa</name>
    <dbReference type="NCBI Taxonomy" id="714518"/>
    <lineage>
        <taxon>Eukaryota</taxon>
        <taxon>Viridiplantae</taxon>
        <taxon>Streptophyta</taxon>
        <taxon>Embryophyta</taxon>
        <taxon>Tracheophyta</taxon>
        <taxon>Spermatophyta</taxon>
        <taxon>Magnoliopsida</taxon>
        <taxon>eudicotyledons</taxon>
        <taxon>Gunneridae</taxon>
        <taxon>Pentapetalae</taxon>
        <taxon>rosids</taxon>
        <taxon>fabids</taxon>
        <taxon>Rosales</taxon>
        <taxon>Rhamnaceae</taxon>
        <taxon>Paliureae</taxon>
        <taxon>Ziziphus</taxon>
    </lineage>
</organism>
<comment type="subcellular location">
    <subcellularLocation>
        <location evidence="7">Secreted</location>
        <location evidence="7">Cell wall</location>
    </subcellularLocation>
    <subcellularLocation>
        <location evidence="7">Membrane</location>
        <topology evidence="7">Peripheral membrane protein</topology>
    </subcellularLocation>
</comment>
<dbReference type="InterPro" id="IPR009009">
    <property type="entry name" value="RlpA-like_DPBB"/>
</dbReference>